<keyword evidence="3" id="KW-1003">Cell membrane</keyword>
<evidence type="ECO:0000256" key="6">
    <source>
        <dbReference type="ARBA" id="ARBA00023136"/>
    </source>
</evidence>
<comment type="caution">
    <text evidence="9">The sequence shown here is derived from an EMBL/GenBank/DDBJ whole genome shotgun (WGS) entry which is preliminary data.</text>
</comment>
<proteinExistence type="inferred from homology"/>
<keyword evidence="6 7" id="KW-0472">Membrane</keyword>
<feature type="transmembrane region" description="Helical" evidence="7">
    <location>
        <begin position="58"/>
        <end position="80"/>
    </location>
</feature>
<dbReference type="RefSeq" id="WP_142880708.1">
    <property type="nucleotide sequence ID" value="NZ_VJMG01000006.1"/>
</dbReference>
<feature type="domain" description="ABC transmembrane type-1" evidence="8">
    <location>
        <begin position="62"/>
        <end position="243"/>
    </location>
</feature>
<organism evidence="9 10">
    <name type="scientific">Rhizobium straminoryzae</name>
    <dbReference type="NCBI Taxonomy" id="1387186"/>
    <lineage>
        <taxon>Bacteria</taxon>
        <taxon>Pseudomonadati</taxon>
        <taxon>Pseudomonadota</taxon>
        <taxon>Alphaproteobacteria</taxon>
        <taxon>Hyphomicrobiales</taxon>
        <taxon>Rhizobiaceae</taxon>
        <taxon>Rhizobium/Agrobacterium group</taxon>
        <taxon>Rhizobium</taxon>
    </lineage>
</organism>
<feature type="transmembrane region" description="Helical" evidence="7">
    <location>
        <begin position="224"/>
        <end position="243"/>
    </location>
</feature>
<dbReference type="Proteomes" id="UP000316801">
    <property type="component" value="Unassembled WGS sequence"/>
</dbReference>
<keyword evidence="10" id="KW-1185">Reference proteome</keyword>
<dbReference type="EMBL" id="VJMG01000006">
    <property type="protein sequence ID" value="TRL42302.1"/>
    <property type="molecule type" value="Genomic_DNA"/>
</dbReference>
<protein>
    <submittedName>
        <fullName evidence="9">ABC transporter permease subunit</fullName>
    </submittedName>
</protein>
<dbReference type="Gene3D" id="1.10.3720.10">
    <property type="entry name" value="MetI-like"/>
    <property type="match status" value="1"/>
</dbReference>
<dbReference type="InterPro" id="IPR035906">
    <property type="entry name" value="MetI-like_sf"/>
</dbReference>
<gene>
    <name evidence="9" type="ORF">FNA46_02200</name>
</gene>
<accession>A0A549TH88</accession>
<evidence type="ECO:0000256" key="1">
    <source>
        <dbReference type="ARBA" id="ARBA00004651"/>
    </source>
</evidence>
<evidence type="ECO:0000256" key="2">
    <source>
        <dbReference type="ARBA" id="ARBA00022448"/>
    </source>
</evidence>
<evidence type="ECO:0000256" key="5">
    <source>
        <dbReference type="ARBA" id="ARBA00022989"/>
    </source>
</evidence>
<dbReference type="Pfam" id="PF00528">
    <property type="entry name" value="BPD_transp_1"/>
    <property type="match status" value="1"/>
</dbReference>
<evidence type="ECO:0000259" key="8">
    <source>
        <dbReference type="PROSITE" id="PS50928"/>
    </source>
</evidence>
<comment type="similarity">
    <text evidence="7">Belongs to the binding-protein-dependent transport system permease family.</text>
</comment>
<dbReference type="PANTHER" id="PTHR30151:SF25">
    <property type="entry name" value="TAURINE TRANSPORT SYSTEM PERMEASE PROTEIN TAUC"/>
    <property type="match status" value="1"/>
</dbReference>
<comment type="subcellular location">
    <subcellularLocation>
        <location evidence="1 7">Cell membrane</location>
        <topology evidence="1 7">Multi-pass membrane protein</topology>
    </subcellularLocation>
</comment>
<reference evidence="9 10" key="1">
    <citation type="submission" date="2019-07" db="EMBL/GenBank/DDBJ databases">
        <title>Ln-dependent methylotrophs.</title>
        <authorList>
            <person name="Tani A."/>
        </authorList>
    </citation>
    <scope>NUCLEOTIDE SEQUENCE [LARGE SCALE GENOMIC DNA]</scope>
    <source>
        <strain evidence="9 10">SM12</strain>
    </source>
</reference>
<evidence type="ECO:0000313" key="9">
    <source>
        <dbReference type="EMBL" id="TRL42302.1"/>
    </source>
</evidence>
<evidence type="ECO:0000256" key="7">
    <source>
        <dbReference type="RuleBase" id="RU363032"/>
    </source>
</evidence>
<dbReference type="SUPFAM" id="SSF161098">
    <property type="entry name" value="MetI-like"/>
    <property type="match status" value="1"/>
</dbReference>
<keyword evidence="4 7" id="KW-0812">Transmembrane</keyword>
<evidence type="ECO:0000256" key="4">
    <source>
        <dbReference type="ARBA" id="ARBA00022692"/>
    </source>
</evidence>
<dbReference type="AlphaFoldDB" id="A0A549TH88"/>
<sequence>MARLNARGLLSLRGAVLPLGALSLWWMVTSLGLVRGPLVVTPVQVVAVPFLDASGRELWAALGTSMARVLAGGLIGGLIGLTAGYLTGLYRLAALGLSPTVHSIRQVALFAWIPLLTAWFGNGEATKLVFTALSAFFPLFLATEQGIRQVPRPLVDVASVLNLTYLTRITKLYLPAALPSIYIGLQIAVLSAWIGTIGAEYAIGNGRGLGSFIASGRDQFRMDIVLAGVITLAAGGVLLNSLATRLSHALSPWTKDLR</sequence>
<name>A0A549TH88_9HYPH</name>
<dbReference type="InterPro" id="IPR000515">
    <property type="entry name" value="MetI-like"/>
</dbReference>
<evidence type="ECO:0000313" key="10">
    <source>
        <dbReference type="Proteomes" id="UP000316801"/>
    </source>
</evidence>
<keyword evidence="5 7" id="KW-1133">Transmembrane helix</keyword>
<dbReference type="GO" id="GO:0055085">
    <property type="term" value="P:transmembrane transport"/>
    <property type="evidence" value="ECO:0007669"/>
    <property type="project" value="InterPro"/>
</dbReference>
<feature type="transmembrane region" description="Helical" evidence="7">
    <location>
        <begin position="125"/>
        <end position="142"/>
    </location>
</feature>
<feature type="transmembrane region" description="Helical" evidence="7">
    <location>
        <begin position="180"/>
        <end position="203"/>
    </location>
</feature>
<evidence type="ECO:0000256" key="3">
    <source>
        <dbReference type="ARBA" id="ARBA00022475"/>
    </source>
</evidence>
<keyword evidence="2 7" id="KW-0813">Transport</keyword>
<dbReference type="PANTHER" id="PTHR30151">
    <property type="entry name" value="ALKANE SULFONATE ABC TRANSPORTER-RELATED, MEMBRANE SUBUNIT"/>
    <property type="match status" value="1"/>
</dbReference>
<feature type="transmembrane region" description="Helical" evidence="7">
    <location>
        <begin position="12"/>
        <end position="38"/>
    </location>
</feature>
<dbReference type="GO" id="GO:0010438">
    <property type="term" value="P:cellular response to sulfur starvation"/>
    <property type="evidence" value="ECO:0007669"/>
    <property type="project" value="TreeGrafter"/>
</dbReference>
<dbReference type="PROSITE" id="PS50928">
    <property type="entry name" value="ABC_TM1"/>
    <property type="match status" value="1"/>
</dbReference>
<dbReference type="GO" id="GO:0005886">
    <property type="term" value="C:plasma membrane"/>
    <property type="evidence" value="ECO:0007669"/>
    <property type="project" value="UniProtKB-SubCell"/>
</dbReference>